<accession>A0A6J7EXV4</accession>
<feature type="transmembrane region" description="Helical" evidence="1">
    <location>
        <begin position="204"/>
        <end position="227"/>
    </location>
</feature>
<proteinExistence type="predicted"/>
<dbReference type="AlphaFoldDB" id="A0A6J7EXV4"/>
<dbReference type="InterPro" id="IPR002994">
    <property type="entry name" value="Surf1/Shy1"/>
</dbReference>
<dbReference type="GO" id="GO:0016020">
    <property type="term" value="C:membrane"/>
    <property type="evidence" value="ECO:0007669"/>
    <property type="project" value="InterPro"/>
</dbReference>
<keyword evidence="1" id="KW-0472">Membrane</keyword>
<dbReference type="EMBL" id="CAFBLZ010000062">
    <property type="protein sequence ID" value="CAB4886398.1"/>
    <property type="molecule type" value="Genomic_DNA"/>
</dbReference>
<sequence length="237" mass="26444">MTDKIKKLTSAILVLAITTVFILLGLWQLDRARELSASQKAVVKVDQTIYPLNSITSPNGALPVNAFGKKVTTSGFYVGNYKAPNQKLSDGEIVDLEVALMQVDTESAIVVVRGLWSERMNSPEIAMSTNVTITGTIYPSQYEDRAPTTSMQISRLDSSVLTSVTDFQLYDGFISADSESYREGKITRERVALDIPKGKVPGFYWQHISYVATWWIMAILVLWAPFYKRRENDDSAS</sequence>
<evidence type="ECO:0000256" key="1">
    <source>
        <dbReference type="SAM" id="Phobius"/>
    </source>
</evidence>
<name>A0A6J7EXV4_9ZZZZ</name>
<keyword evidence="1" id="KW-0812">Transmembrane</keyword>
<evidence type="ECO:0000313" key="2">
    <source>
        <dbReference type="EMBL" id="CAB4886398.1"/>
    </source>
</evidence>
<reference evidence="2" key="1">
    <citation type="submission" date="2020-05" db="EMBL/GenBank/DDBJ databases">
        <authorList>
            <person name="Chiriac C."/>
            <person name="Salcher M."/>
            <person name="Ghai R."/>
            <person name="Kavagutti S V."/>
        </authorList>
    </citation>
    <scope>NUCLEOTIDE SEQUENCE</scope>
</reference>
<protein>
    <submittedName>
        <fullName evidence="2">Unannotated protein</fullName>
    </submittedName>
</protein>
<dbReference type="Pfam" id="PF02104">
    <property type="entry name" value="SURF1"/>
    <property type="match status" value="1"/>
</dbReference>
<organism evidence="2">
    <name type="scientific">freshwater metagenome</name>
    <dbReference type="NCBI Taxonomy" id="449393"/>
    <lineage>
        <taxon>unclassified sequences</taxon>
        <taxon>metagenomes</taxon>
        <taxon>ecological metagenomes</taxon>
    </lineage>
</organism>
<gene>
    <name evidence="2" type="ORF">UFOPK3482_00784</name>
</gene>
<keyword evidence="1" id="KW-1133">Transmembrane helix</keyword>
<feature type="transmembrane region" description="Helical" evidence="1">
    <location>
        <begin position="12"/>
        <end position="29"/>
    </location>
</feature>